<dbReference type="Pfam" id="PF01261">
    <property type="entry name" value="AP_endonuc_2"/>
    <property type="match status" value="1"/>
</dbReference>
<evidence type="ECO:0000259" key="1">
    <source>
        <dbReference type="Pfam" id="PF01261"/>
    </source>
</evidence>
<dbReference type="InterPro" id="IPR013022">
    <property type="entry name" value="Xyl_isomerase-like_TIM-brl"/>
</dbReference>
<dbReference type="Proteomes" id="UP000195514">
    <property type="component" value="Chromosome I"/>
</dbReference>
<reference evidence="3" key="1">
    <citation type="submission" date="2017-05" db="EMBL/GenBank/DDBJ databases">
        <authorList>
            <person name="Kirkegaard R."/>
            <person name="Mcilroy J S."/>
        </authorList>
    </citation>
    <scope>NUCLEOTIDE SEQUENCE [LARGE SCALE GENOMIC DNA]</scope>
</reference>
<dbReference type="InterPro" id="IPR036237">
    <property type="entry name" value="Xyl_isomerase-like_sf"/>
</dbReference>
<name>A0A1Y6K6U9_9CHLR</name>
<dbReference type="Gene3D" id="3.20.20.150">
    <property type="entry name" value="Divalent-metal-dependent TIM barrel enzymes"/>
    <property type="match status" value="1"/>
</dbReference>
<accession>A0A1Y6K6U9</accession>
<evidence type="ECO:0000313" key="2">
    <source>
        <dbReference type="EMBL" id="SMX55296.1"/>
    </source>
</evidence>
<evidence type="ECO:0000313" key="3">
    <source>
        <dbReference type="Proteomes" id="UP000195514"/>
    </source>
</evidence>
<dbReference type="GO" id="GO:0004519">
    <property type="term" value="F:endonuclease activity"/>
    <property type="evidence" value="ECO:0007669"/>
    <property type="project" value="UniProtKB-KW"/>
</dbReference>
<dbReference type="AlphaFoldDB" id="A0A1Y6K6U9"/>
<dbReference type="EMBL" id="LT859958">
    <property type="protein sequence ID" value="SMX55296.1"/>
    <property type="molecule type" value="Genomic_DNA"/>
</dbReference>
<keyword evidence="2" id="KW-0378">Hydrolase</keyword>
<keyword evidence="2" id="KW-0540">Nuclease</keyword>
<organism evidence="2 3">
    <name type="scientific">Candidatus Brevifilum fermentans</name>
    <dbReference type="NCBI Taxonomy" id="1986204"/>
    <lineage>
        <taxon>Bacteria</taxon>
        <taxon>Bacillati</taxon>
        <taxon>Chloroflexota</taxon>
        <taxon>Anaerolineae</taxon>
        <taxon>Anaerolineales</taxon>
        <taxon>Anaerolineaceae</taxon>
        <taxon>Candidatus Brevifilum</taxon>
    </lineage>
</organism>
<dbReference type="SUPFAM" id="SSF51658">
    <property type="entry name" value="Xylose isomerase-like"/>
    <property type="match status" value="1"/>
</dbReference>
<gene>
    <name evidence="2" type="ORF">CFX1CAM_2231</name>
</gene>
<dbReference type="RefSeq" id="WP_087863122.1">
    <property type="nucleotide sequence ID" value="NZ_LT859958.1"/>
</dbReference>
<sequence length="253" mass="29140">MDIIVSHLPYLGYSIINMKDLPKQYGIEIFAEYGNNYYWKYHLAELMNGRTGKLSVHGPFCQINLASKECNWNDVLETYKLSYDICNQYNAVHCVCHPHGPMPDYEGFVLEDGQKLALERVVILNEIAKSEGVELLVENMPFPELVFQQDDFVKYFASVEDINFLIDIGHAMLHGWDISKLLSDLGTRIRAYHVHENFGDADSHLKVGEGPLDWNQFFLDYKQNSPNARLVLEYMYGPMDSIIENIALVESYL</sequence>
<dbReference type="OrthoDB" id="110795at2"/>
<feature type="domain" description="Xylose isomerase-like TIM barrel" evidence="1">
    <location>
        <begin position="45"/>
        <end position="236"/>
    </location>
</feature>
<protein>
    <submittedName>
        <fullName evidence="2">Putative AP endonuclease family 2</fullName>
    </submittedName>
</protein>
<dbReference type="KEGG" id="abat:CFX1CAM_2231"/>
<keyword evidence="2" id="KW-0255">Endonuclease</keyword>
<proteinExistence type="predicted"/>
<keyword evidence="3" id="KW-1185">Reference proteome</keyword>